<dbReference type="Gene3D" id="1.10.10.10">
    <property type="entry name" value="Winged helix-like DNA-binding domain superfamily/Winged helix DNA-binding domain"/>
    <property type="match status" value="1"/>
</dbReference>
<evidence type="ECO:0000313" key="1">
    <source>
        <dbReference type="EMBL" id="UOD28744.1"/>
    </source>
</evidence>
<dbReference type="Proteomes" id="UP000831532">
    <property type="component" value="Chromosome"/>
</dbReference>
<dbReference type="RefSeq" id="WP_243489891.1">
    <property type="nucleotide sequence ID" value="NZ_CP063361.1"/>
</dbReference>
<evidence type="ECO:0008006" key="3">
    <source>
        <dbReference type="Google" id="ProtNLM"/>
    </source>
</evidence>
<organism evidence="1 2">
    <name type="scientific">Massilia violaceinigra</name>
    <dbReference type="NCBI Taxonomy" id="2045208"/>
    <lineage>
        <taxon>Bacteria</taxon>
        <taxon>Pseudomonadati</taxon>
        <taxon>Pseudomonadota</taxon>
        <taxon>Betaproteobacteria</taxon>
        <taxon>Burkholderiales</taxon>
        <taxon>Oxalobacteraceae</taxon>
        <taxon>Telluria group</taxon>
        <taxon>Massilia</taxon>
    </lineage>
</organism>
<evidence type="ECO:0000313" key="2">
    <source>
        <dbReference type="Proteomes" id="UP000831532"/>
    </source>
</evidence>
<keyword evidence="2" id="KW-1185">Reference proteome</keyword>
<name>A0ABY4A1V8_9BURK</name>
<sequence length="117" mass="12918">MRNPSKYSTAQHKMYSEKALDYLEKHGRMTAHDLADAIGVPVLVVRGYLYRFLRTGEAHSQKVHGARGQMAFALYGAGPAEGVTDVEIPSRRTVKEFPLHAVRDPLVAALFGQAVHS</sequence>
<dbReference type="SUPFAM" id="SSF46785">
    <property type="entry name" value="Winged helix' DNA-binding domain"/>
    <property type="match status" value="1"/>
</dbReference>
<accession>A0ABY4A1V8</accession>
<dbReference type="InterPro" id="IPR036388">
    <property type="entry name" value="WH-like_DNA-bd_sf"/>
</dbReference>
<gene>
    <name evidence="1" type="ORF">INH39_25385</name>
</gene>
<reference evidence="1 2" key="1">
    <citation type="submission" date="2020-10" db="EMBL/GenBank/DDBJ databases">
        <title>Genome analysis of Massilia species.</title>
        <authorList>
            <person name="Jung D.-H."/>
        </authorList>
    </citation>
    <scope>NUCLEOTIDE SEQUENCE [LARGE SCALE GENOMIC DNA]</scope>
    <source>
        <strain evidence="2">sipir</strain>
    </source>
</reference>
<protein>
    <recommendedName>
        <fullName evidence="3">DNA-binding protein</fullName>
    </recommendedName>
</protein>
<dbReference type="EMBL" id="CP063361">
    <property type="protein sequence ID" value="UOD28744.1"/>
    <property type="molecule type" value="Genomic_DNA"/>
</dbReference>
<dbReference type="InterPro" id="IPR036390">
    <property type="entry name" value="WH_DNA-bd_sf"/>
</dbReference>
<proteinExistence type="predicted"/>